<feature type="domain" description="F-box" evidence="1">
    <location>
        <begin position="1"/>
        <end position="46"/>
    </location>
</feature>
<dbReference type="AlphaFoldDB" id="A0A197JE33"/>
<reference evidence="2 3" key="1">
    <citation type="submission" date="2016-05" db="EMBL/GenBank/DDBJ databases">
        <title>Genome sequencing reveals origins of a unique bacterial endosymbiosis in the earliest lineages of terrestrial Fungi.</title>
        <authorList>
            <consortium name="DOE Joint Genome Institute"/>
            <person name="Uehling J."/>
            <person name="Gryganskyi A."/>
            <person name="Hameed K."/>
            <person name="Tschaplinski T."/>
            <person name="Misztal P."/>
            <person name="Wu S."/>
            <person name="Desiro A."/>
            <person name="Vande Pol N."/>
            <person name="Du Z.-Y."/>
            <person name="Zienkiewicz A."/>
            <person name="Zienkiewicz K."/>
            <person name="Morin E."/>
            <person name="Tisserant E."/>
            <person name="Splivallo R."/>
            <person name="Hainaut M."/>
            <person name="Henrissat B."/>
            <person name="Ohm R."/>
            <person name="Kuo A."/>
            <person name="Yan J."/>
            <person name="Lipzen A."/>
            <person name="Nolan M."/>
            <person name="Labutti K."/>
            <person name="Barry K."/>
            <person name="Goldstein A."/>
            <person name="Labbe J."/>
            <person name="Schadt C."/>
            <person name="Tuskan G."/>
            <person name="Grigoriev I."/>
            <person name="Martin F."/>
            <person name="Vilgalys R."/>
            <person name="Bonito G."/>
        </authorList>
    </citation>
    <scope>NUCLEOTIDE SEQUENCE [LARGE SCALE GENOMIC DNA]</scope>
    <source>
        <strain evidence="2 3">AG-77</strain>
    </source>
</reference>
<dbReference type="PROSITE" id="PS50181">
    <property type="entry name" value="FBOX"/>
    <property type="match status" value="1"/>
</dbReference>
<sequence length="534" mass="61905">MAGITDLPQELIMMIADYLDRRQRALLASTSRSLYKSLDRCLWRTITMESDFPHYNLQHPHKVLTDIAPVRPIITPSRLQQHSHLVHTLNLRGPFRQEYYSIKYPRLHSLVLHYDTSYHAPCDKRDTCDSVLDAVMRAEEHTNGANFIRLNSTIKDLQLIVAPPQPPPEFWIAISTILTTPARLHVRGLAQTSGDILDAFWKACDLFEEIDIRDTTYMRLPPILKELSFSRLKRISLDLTRPLGFDTGHQLAWLRRCPNLTRINWRFASYESSMDKFAEALEQNVWPRLEDLGLEWLDEEDEMLARRLAHLPPLRRFQLRSSKLGPLTAGTLRERLYDNVRVLDMARSPRFTSQMALGVLESCVHLEEFRTFFICADDIDLKARPWACLGLKRLKSIIWCKSDVTDDKAFEALSRLINLEYLDVGHKNMGIADVRYFAYSFSVPPAFVDHDDGSWSLRWKLERGLGRLATLKKLRSLSLEGTEQRLAEEDVKWMVSNWLMLDEVRGLGDMKVEQTALNILQMAEILYKRPYPAV</sequence>
<dbReference type="SUPFAM" id="SSF81383">
    <property type="entry name" value="F-box domain"/>
    <property type="match status" value="1"/>
</dbReference>
<proteinExistence type="predicted"/>
<dbReference type="SUPFAM" id="SSF52047">
    <property type="entry name" value="RNI-like"/>
    <property type="match status" value="1"/>
</dbReference>
<dbReference type="Gene3D" id="3.80.10.10">
    <property type="entry name" value="Ribonuclease Inhibitor"/>
    <property type="match status" value="1"/>
</dbReference>
<accession>A0A197JE33</accession>
<dbReference type="OrthoDB" id="2335874at2759"/>
<evidence type="ECO:0000259" key="1">
    <source>
        <dbReference type="PROSITE" id="PS50181"/>
    </source>
</evidence>
<name>A0A197JE33_9FUNG</name>
<dbReference type="Proteomes" id="UP000078512">
    <property type="component" value="Unassembled WGS sequence"/>
</dbReference>
<gene>
    <name evidence="2" type="ORF">K457DRAFT_142766</name>
</gene>
<dbReference type="InterPro" id="IPR036047">
    <property type="entry name" value="F-box-like_dom_sf"/>
</dbReference>
<dbReference type="InterPro" id="IPR001810">
    <property type="entry name" value="F-box_dom"/>
</dbReference>
<dbReference type="CDD" id="cd09917">
    <property type="entry name" value="F-box_SF"/>
    <property type="match status" value="1"/>
</dbReference>
<dbReference type="EMBL" id="KV442120">
    <property type="protein sequence ID" value="OAQ23402.1"/>
    <property type="molecule type" value="Genomic_DNA"/>
</dbReference>
<evidence type="ECO:0000313" key="2">
    <source>
        <dbReference type="EMBL" id="OAQ23402.1"/>
    </source>
</evidence>
<dbReference type="Pfam" id="PF12937">
    <property type="entry name" value="F-box-like"/>
    <property type="match status" value="1"/>
</dbReference>
<evidence type="ECO:0000313" key="3">
    <source>
        <dbReference type="Proteomes" id="UP000078512"/>
    </source>
</evidence>
<dbReference type="InterPro" id="IPR032675">
    <property type="entry name" value="LRR_dom_sf"/>
</dbReference>
<organism evidence="2 3">
    <name type="scientific">Linnemannia elongata AG-77</name>
    <dbReference type="NCBI Taxonomy" id="1314771"/>
    <lineage>
        <taxon>Eukaryota</taxon>
        <taxon>Fungi</taxon>
        <taxon>Fungi incertae sedis</taxon>
        <taxon>Mucoromycota</taxon>
        <taxon>Mortierellomycotina</taxon>
        <taxon>Mortierellomycetes</taxon>
        <taxon>Mortierellales</taxon>
        <taxon>Mortierellaceae</taxon>
        <taxon>Linnemannia</taxon>
    </lineage>
</organism>
<protein>
    <recommendedName>
        <fullName evidence="1">F-box domain-containing protein</fullName>
    </recommendedName>
</protein>
<keyword evidence="3" id="KW-1185">Reference proteome</keyword>